<evidence type="ECO:0000256" key="3">
    <source>
        <dbReference type="ARBA" id="ARBA00022618"/>
    </source>
</evidence>
<dbReference type="Proteomes" id="UP001175271">
    <property type="component" value="Unassembled WGS sequence"/>
</dbReference>
<evidence type="ECO:0000256" key="12">
    <source>
        <dbReference type="ARBA" id="ARBA00034704"/>
    </source>
</evidence>
<evidence type="ECO:0000259" key="17">
    <source>
        <dbReference type="PROSITE" id="PS50067"/>
    </source>
</evidence>
<dbReference type="FunFam" id="3.40.850.10:FF:000051">
    <property type="entry name" value="Kinesin-like protein bimC"/>
    <property type="match status" value="1"/>
</dbReference>
<feature type="coiled-coil region" evidence="14">
    <location>
        <begin position="448"/>
        <end position="561"/>
    </location>
</feature>
<dbReference type="GO" id="GO:0008574">
    <property type="term" value="F:plus-end-directed microtubule motor activity"/>
    <property type="evidence" value="ECO:0007669"/>
    <property type="project" value="TreeGrafter"/>
</dbReference>
<keyword evidence="4" id="KW-0493">Microtubule</keyword>
<evidence type="ECO:0000256" key="5">
    <source>
        <dbReference type="ARBA" id="ARBA00022741"/>
    </source>
</evidence>
<dbReference type="GO" id="GO:0072686">
    <property type="term" value="C:mitotic spindle"/>
    <property type="evidence" value="ECO:0007669"/>
    <property type="project" value="TreeGrafter"/>
</dbReference>
<evidence type="ECO:0000256" key="11">
    <source>
        <dbReference type="ARBA" id="ARBA00023306"/>
    </source>
</evidence>
<keyword evidence="3" id="KW-0132">Cell division</keyword>
<gene>
    <name evidence="18" type="ORF">QR680_013501</name>
</gene>
<feature type="binding site" evidence="13">
    <location>
        <begin position="184"/>
        <end position="191"/>
    </location>
    <ligand>
        <name>ATP</name>
        <dbReference type="ChEBI" id="CHEBI:30616"/>
    </ligand>
</feature>
<evidence type="ECO:0000256" key="8">
    <source>
        <dbReference type="ARBA" id="ARBA00023054"/>
    </source>
</evidence>
<dbReference type="GO" id="GO:0051301">
    <property type="term" value="P:cell division"/>
    <property type="evidence" value="ECO:0007669"/>
    <property type="project" value="UniProtKB-KW"/>
</dbReference>
<keyword evidence="16" id="KW-0732">Signal</keyword>
<evidence type="ECO:0000256" key="16">
    <source>
        <dbReference type="SAM" id="SignalP"/>
    </source>
</evidence>
<accession>A0AA39I8I1</accession>
<keyword evidence="5 13" id="KW-0547">Nucleotide-binding</keyword>
<evidence type="ECO:0000256" key="14">
    <source>
        <dbReference type="SAM" id="Coils"/>
    </source>
</evidence>
<dbReference type="GO" id="GO:0005634">
    <property type="term" value="C:nucleus"/>
    <property type="evidence" value="ECO:0007669"/>
    <property type="project" value="TreeGrafter"/>
</dbReference>
<dbReference type="EMBL" id="JAUCMV010000002">
    <property type="protein sequence ID" value="KAK0418329.1"/>
    <property type="molecule type" value="Genomic_DNA"/>
</dbReference>
<feature type="signal peptide" evidence="16">
    <location>
        <begin position="1"/>
        <end position="20"/>
    </location>
</feature>
<dbReference type="InterPro" id="IPR001752">
    <property type="entry name" value="Kinesin_motor_dom"/>
</dbReference>
<dbReference type="InterPro" id="IPR027417">
    <property type="entry name" value="P-loop_NTPase"/>
</dbReference>
<evidence type="ECO:0000256" key="7">
    <source>
        <dbReference type="ARBA" id="ARBA00022840"/>
    </source>
</evidence>
<dbReference type="SUPFAM" id="SSF52540">
    <property type="entry name" value="P-loop containing nucleoside triphosphate hydrolases"/>
    <property type="match status" value="1"/>
</dbReference>
<dbReference type="InterPro" id="IPR047149">
    <property type="entry name" value="KIF11-like"/>
</dbReference>
<comment type="subcellular location">
    <subcellularLocation>
        <location evidence="1">Cytoplasm</location>
        <location evidence="1">Cytoskeleton</location>
    </subcellularLocation>
</comment>
<dbReference type="Pfam" id="PF00225">
    <property type="entry name" value="Kinesin"/>
    <property type="match status" value="1"/>
</dbReference>
<feature type="compositionally biased region" description="Basic and acidic residues" evidence="15">
    <location>
        <begin position="1032"/>
        <end position="1045"/>
    </location>
</feature>
<dbReference type="AlphaFoldDB" id="A0AA39I8I1"/>
<evidence type="ECO:0000313" key="19">
    <source>
        <dbReference type="Proteomes" id="UP001175271"/>
    </source>
</evidence>
<dbReference type="InterPro" id="IPR047241">
    <property type="entry name" value="KIF11-like_kin_motor_dom"/>
</dbReference>
<evidence type="ECO:0000256" key="6">
    <source>
        <dbReference type="ARBA" id="ARBA00022776"/>
    </source>
</evidence>
<evidence type="ECO:0000256" key="4">
    <source>
        <dbReference type="ARBA" id="ARBA00022701"/>
    </source>
</evidence>
<keyword evidence="8 14" id="KW-0175">Coiled coil</keyword>
<feature type="coiled-coil region" evidence="14">
    <location>
        <begin position="698"/>
        <end position="775"/>
    </location>
</feature>
<dbReference type="InterPro" id="IPR036961">
    <property type="entry name" value="Kinesin_motor_dom_sf"/>
</dbReference>
<dbReference type="Gene3D" id="3.40.850.10">
    <property type="entry name" value="Kinesin motor domain"/>
    <property type="match status" value="1"/>
</dbReference>
<keyword evidence="10" id="KW-0206">Cytoskeleton</keyword>
<evidence type="ECO:0000256" key="2">
    <source>
        <dbReference type="ARBA" id="ARBA00022490"/>
    </source>
</evidence>
<evidence type="ECO:0000313" key="18">
    <source>
        <dbReference type="EMBL" id="KAK0418329.1"/>
    </source>
</evidence>
<dbReference type="GO" id="GO:0005876">
    <property type="term" value="C:spindle microtubule"/>
    <property type="evidence" value="ECO:0007669"/>
    <property type="project" value="TreeGrafter"/>
</dbReference>
<evidence type="ECO:0000256" key="1">
    <source>
        <dbReference type="ARBA" id="ARBA00004245"/>
    </source>
</evidence>
<protein>
    <recommendedName>
        <fullName evidence="17">Kinesin motor domain-containing protein</fullName>
    </recommendedName>
</protein>
<keyword evidence="6" id="KW-0498">Mitosis</keyword>
<comment type="caution">
    <text evidence="18">The sequence shown here is derived from an EMBL/GenBank/DDBJ whole genome shotgun (WGS) entry which is preliminary data.</text>
</comment>
<keyword evidence="2" id="KW-0963">Cytoplasm</keyword>
<reference evidence="18" key="1">
    <citation type="submission" date="2023-06" db="EMBL/GenBank/DDBJ databases">
        <title>Genomic analysis of the entomopathogenic nematode Steinernema hermaphroditum.</title>
        <authorList>
            <person name="Schwarz E.M."/>
            <person name="Heppert J.K."/>
            <person name="Baniya A."/>
            <person name="Schwartz H.T."/>
            <person name="Tan C.-H."/>
            <person name="Antoshechkin I."/>
            <person name="Sternberg P.W."/>
            <person name="Goodrich-Blair H."/>
            <person name="Dillman A.R."/>
        </authorList>
    </citation>
    <scope>NUCLEOTIDE SEQUENCE</scope>
    <source>
        <strain evidence="18">PS9179</strain>
        <tissue evidence="18">Whole animal</tissue>
    </source>
</reference>
<dbReference type="GO" id="GO:0090307">
    <property type="term" value="P:mitotic spindle assembly"/>
    <property type="evidence" value="ECO:0007669"/>
    <property type="project" value="TreeGrafter"/>
</dbReference>
<evidence type="ECO:0000256" key="13">
    <source>
        <dbReference type="PROSITE-ProRule" id="PRU00283"/>
    </source>
</evidence>
<feature type="chain" id="PRO_5041421026" description="Kinesin motor domain-containing protein" evidence="16">
    <location>
        <begin position="21"/>
        <end position="1065"/>
    </location>
</feature>
<proteinExistence type="inferred from homology"/>
<feature type="domain" description="Kinesin motor" evidence="17">
    <location>
        <begin position="101"/>
        <end position="439"/>
    </location>
</feature>
<dbReference type="PRINTS" id="PR00380">
    <property type="entry name" value="KINESINHEAVY"/>
</dbReference>
<dbReference type="SMART" id="SM00129">
    <property type="entry name" value="KISc"/>
    <property type="match status" value="1"/>
</dbReference>
<name>A0AA39I8I1_9BILA</name>
<keyword evidence="7 13" id="KW-0067">ATP-binding</keyword>
<dbReference type="PANTHER" id="PTHR47970:SF12">
    <property type="entry name" value="KINESIN FAMILY MEMBER 11"/>
    <property type="match status" value="1"/>
</dbReference>
<organism evidence="18 19">
    <name type="scientific">Steinernema hermaphroditum</name>
    <dbReference type="NCBI Taxonomy" id="289476"/>
    <lineage>
        <taxon>Eukaryota</taxon>
        <taxon>Metazoa</taxon>
        <taxon>Ecdysozoa</taxon>
        <taxon>Nematoda</taxon>
        <taxon>Chromadorea</taxon>
        <taxon>Rhabditida</taxon>
        <taxon>Tylenchina</taxon>
        <taxon>Panagrolaimomorpha</taxon>
        <taxon>Strongyloidoidea</taxon>
        <taxon>Steinernematidae</taxon>
        <taxon>Steinernema</taxon>
    </lineage>
</organism>
<comment type="similarity">
    <text evidence="12">Belongs to the TRAFAC class myosin-kinesin ATPase superfamily. Kinesin family. KIN-5/BimC subfamily.</text>
</comment>
<dbReference type="InterPro" id="IPR019821">
    <property type="entry name" value="Kinesin_motor_CS"/>
</dbReference>
<evidence type="ECO:0000256" key="10">
    <source>
        <dbReference type="ARBA" id="ARBA00023212"/>
    </source>
</evidence>
<dbReference type="GO" id="GO:0007018">
    <property type="term" value="P:microtubule-based movement"/>
    <property type="evidence" value="ECO:0007669"/>
    <property type="project" value="InterPro"/>
</dbReference>
<keyword evidence="11" id="KW-0131">Cell cycle</keyword>
<dbReference type="PROSITE" id="PS00411">
    <property type="entry name" value="KINESIN_MOTOR_1"/>
    <property type="match status" value="1"/>
</dbReference>
<dbReference type="GO" id="GO:0051231">
    <property type="term" value="P:spindle elongation"/>
    <property type="evidence" value="ECO:0007669"/>
    <property type="project" value="TreeGrafter"/>
</dbReference>
<feature type="region of interest" description="Disordered" evidence="15">
    <location>
        <begin position="1032"/>
        <end position="1065"/>
    </location>
</feature>
<dbReference type="PROSITE" id="PS50067">
    <property type="entry name" value="KINESIN_MOTOR_2"/>
    <property type="match status" value="1"/>
</dbReference>
<evidence type="ECO:0000256" key="15">
    <source>
        <dbReference type="SAM" id="MobiDB-lite"/>
    </source>
</evidence>
<dbReference type="CDD" id="cd01364">
    <property type="entry name" value="KISc_BimC_Eg5"/>
    <property type="match status" value="1"/>
</dbReference>
<keyword evidence="9 13" id="KW-0505">Motor protein</keyword>
<dbReference type="GO" id="GO:0005524">
    <property type="term" value="F:ATP binding"/>
    <property type="evidence" value="ECO:0007669"/>
    <property type="project" value="UniProtKB-UniRule"/>
</dbReference>
<dbReference type="GO" id="GO:0008017">
    <property type="term" value="F:microtubule binding"/>
    <property type="evidence" value="ECO:0007669"/>
    <property type="project" value="InterPro"/>
</dbReference>
<evidence type="ECO:0000256" key="9">
    <source>
        <dbReference type="ARBA" id="ARBA00023175"/>
    </source>
</evidence>
<sequence>MNRFLVILLLVGTLLGFALSHPTFEGFGRVEREQIKALASKRKAIEKRGGGDCGFHDNCDRKRGRIDEEWPNYDLNSNIFFHCIMSQAAKKGERRHVKKQNIQVAVRVRPLNASEVADNSRNIVSLDRVARSITLKDRASSRVYAPFDKTYGEKDSQATVYNDLIAPLVSEVLTGYNCTVFVYGQTGTGKTYTMEGHHDESGEYSWQNDPTSGIIPRALHHIFTELEKQELEEYSVRVSYLELYNEELYDLLGASDLKNTRLRIFEDPIKKGSVVINGMEEVPVKNRDEVYRLLRRGAERRKTAATLMNMNSSRSHSVFTVTVVIRENSINGEELLKQGKLHLVDLAGSENIGKSGAIDKRAREAGNINQSLLTLGRVITSLTTNAQHIPYRESKLTRILQDSLGGRTITTLIATLSPAQSNFEETVNTLEYALRAKNIKNHPEVNEKLSRRALLKEYNEEIERLRKDLMAAREQNGVYLATENYEDMVDQLQKKTEHIEQIEGRLEAVLSKLQRAMADIEMMDAHYNKVYERNQLMHQKLEKRRAEVEALSRELATTKHTLEATEFALGESQKYGEAARNQNIELGESCTILSMQLDKAHDKIDELKGLFDTNDKLYGDFAAERIHKIHDLDGILQKCRNSVQDVSTSTTSAVDSTGASVNALCGLIRSLFAQSVTRAESFASEMSKSLNDEFSQGMSSLKIQSDNVEDTLARIKEQNTIALAQMEAVLAHTMRAFERIEAEKERFMEESRKERQKTEEKREAFTSEMKRMIEEHTQLFNESLRIAANMEKLNEENDDGVKKGVEERRAMGESFAKSVEETRKEALEGCRVETDKGLRSVKSSDEMNDNLTIGIKKAYSENEKFYTANLTRNLKSIDELNKSILSNCSNSFSDQIASTVTKAVDLVKTNSDSQAATVENVVGDAAHRLQETQLAIETFVHEKVQRPHSSGATPERTKFPPPGEMPALDSSDALKESFYASRQEFKKRKSIRTRESLFENEIPLMSPVSLQRMLGSLEEKDENDEDLAKDCETISAKAVDRKPEESPNVVRRNRRRAFGSSNFDA</sequence>
<keyword evidence="19" id="KW-1185">Reference proteome</keyword>
<dbReference type="PANTHER" id="PTHR47970">
    <property type="entry name" value="KINESIN-LIKE PROTEIN KIF11"/>
    <property type="match status" value="1"/>
</dbReference>